<dbReference type="EC" id="2.7.7.108" evidence="8"/>
<feature type="binding site" evidence="8">
    <location>
        <position position="251"/>
    </location>
    <ligand>
        <name>Mg(2+)</name>
        <dbReference type="ChEBI" id="CHEBI:18420"/>
    </ligand>
</feature>
<comment type="catalytic activity">
    <reaction evidence="8">
        <text>L-seryl-[protein] + UTP = O-(5'-uridylyl)-L-seryl-[protein] + diphosphate</text>
        <dbReference type="Rhea" id="RHEA:64604"/>
        <dbReference type="Rhea" id="RHEA-COMP:9863"/>
        <dbReference type="Rhea" id="RHEA-COMP:16635"/>
        <dbReference type="ChEBI" id="CHEBI:29999"/>
        <dbReference type="ChEBI" id="CHEBI:33019"/>
        <dbReference type="ChEBI" id="CHEBI:46398"/>
        <dbReference type="ChEBI" id="CHEBI:156051"/>
    </reaction>
</comment>
<sequence>MSVWNRVDVTTRFSELPRAFYTVVKPQPLTDPDWVMWNEDLALQFGLPPEPSEELLNVFSGQTIPDVFAPLAMKYAGHQFGIYNPDLGDGRGLLYGELRTLSGQYYDVHVKGSGLTPYSRMGDGRAVLRSSIREYLCSEAMAGLGIATTRALALVSSQTPVRRERMETGAMLTRVAKTHIRFGHFEHLFYTNQLAELTLLADKVIDWYYPECRHTDSPYAQMFARIVERTACMIAEWQATGFAHGVMNTDNMSIVGETFDYGPFAFMDDYDPGLICNHSDYQGRYQFDRQPSIGLWNLTALAHALSPLIEHADLERILSTYEPTMQRRYSVIMREKLGLKQSRAEDSQLFDDLFQLMAANHVDYARFLRQLSNLDVDGRQPVVDLVMDREHAQQWLSRYLTRCAAEDGGEAEQAMQQRCTLMRLKNPKYRLRNYLAQIAIEKAEQGDYSDVATLAYLLAHPFDEHPEYHHYAALPPQWGKDLAISCSS</sequence>
<evidence type="ECO:0000256" key="6">
    <source>
        <dbReference type="ARBA" id="ARBA00022840"/>
    </source>
</evidence>
<dbReference type="EMBL" id="JBHRSE010000039">
    <property type="protein sequence ID" value="MFC3023429.1"/>
    <property type="molecule type" value="Genomic_DNA"/>
</dbReference>
<keyword evidence="4 8" id="KW-0479">Metal-binding</keyword>
<dbReference type="PANTHER" id="PTHR32057">
    <property type="entry name" value="PROTEIN ADENYLYLTRANSFERASE SELO, MITOCHONDRIAL"/>
    <property type="match status" value="1"/>
</dbReference>
<gene>
    <name evidence="8" type="primary">ydiU</name>
    <name evidence="8" type="synonym">selO</name>
    <name evidence="9" type="ORF">ACFODT_06305</name>
</gene>
<feature type="binding site" evidence="8">
    <location>
        <position position="91"/>
    </location>
    <ligand>
        <name>ATP</name>
        <dbReference type="ChEBI" id="CHEBI:30616"/>
    </ligand>
</feature>
<comment type="function">
    <text evidence="8">Nucleotidyltransferase involved in the post-translational modification of proteins. It can catalyze the addition of adenosine monophosphate (AMP) or uridine monophosphate (UMP) to a protein, resulting in modifications known as AMPylation and UMPylation.</text>
</comment>
<accession>A0ABV7C8E0</accession>
<dbReference type="EC" id="2.7.7.-" evidence="8"/>
<evidence type="ECO:0000256" key="7">
    <source>
        <dbReference type="ARBA" id="ARBA00022842"/>
    </source>
</evidence>
<feature type="binding site" evidence="8">
    <location>
        <position position="260"/>
    </location>
    <ligand>
        <name>Mg(2+)</name>
        <dbReference type="ChEBI" id="CHEBI:18420"/>
    </ligand>
</feature>
<evidence type="ECO:0000256" key="4">
    <source>
        <dbReference type="ARBA" id="ARBA00022723"/>
    </source>
</evidence>
<keyword evidence="8" id="KW-0464">Manganese</keyword>
<protein>
    <recommendedName>
        <fullName evidence="8">Protein nucleotidyltransferase YdiU</fullName>
        <ecNumber evidence="8">2.7.7.-</ecNumber>
    </recommendedName>
    <alternativeName>
        <fullName evidence="8">Protein adenylyltransferase YdiU</fullName>
        <ecNumber evidence="8">2.7.7.108</ecNumber>
    </alternativeName>
    <alternativeName>
        <fullName evidence="8">Protein uridylyltransferase YdiU</fullName>
        <ecNumber evidence="8">2.7.7.-</ecNumber>
    </alternativeName>
</protein>
<dbReference type="InterPro" id="IPR003846">
    <property type="entry name" value="SelO"/>
</dbReference>
<feature type="binding site" evidence="8">
    <location>
        <position position="181"/>
    </location>
    <ligand>
        <name>ATP</name>
        <dbReference type="ChEBI" id="CHEBI:30616"/>
    </ligand>
</feature>
<feature type="binding site" evidence="8">
    <location>
        <position position="90"/>
    </location>
    <ligand>
        <name>ATP</name>
        <dbReference type="ChEBI" id="CHEBI:30616"/>
    </ligand>
</feature>
<feature type="binding site" evidence="8">
    <location>
        <position position="124"/>
    </location>
    <ligand>
        <name>ATP</name>
        <dbReference type="ChEBI" id="CHEBI:30616"/>
    </ligand>
</feature>
<proteinExistence type="inferred from homology"/>
<keyword evidence="5 8" id="KW-0547">Nucleotide-binding</keyword>
<keyword evidence="6 8" id="KW-0067">ATP-binding</keyword>
<comment type="cofactor">
    <cofactor evidence="8">
        <name>Mg(2+)</name>
        <dbReference type="ChEBI" id="CHEBI:18420"/>
    </cofactor>
    <cofactor evidence="8">
        <name>Mn(2+)</name>
        <dbReference type="ChEBI" id="CHEBI:29035"/>
    </cofactor>
</comment>
<comment type="catalytic activity">
    <reaction evidence="8">
        <text>L-seryl-[protein] + ATP = 3-O-(5'-adenylyl)-L-seryl-[protein] + diphosphate</text>
        <dbReference type="Rhea" id="RHEA:58120"/>
        <dbReference type="Rhea" id="RHEA-COMP:9863"/>
        <dbReference type="Rhea" id="RHEA-COMP:15073"/>
        <dbReference type="ChEBI" id="CHEBI:29999"/>
        <dbReference type="ChEBI" id="CHEBI:30616"/>
        <dbReference type="ChEBI" id="CHEBI:33019"/>
        <dbReference type="ChEBI" id="CHEBI:142516"/>
        <dbReference type="EC" id="2.7.7.108"/>
    </reaction>
</comment>
<dbReference type="RefSeq" id="WP_123016363.1">
    <property type="nucleotide sequence ID" value="NZ_AP024911.1"/>
</dbReference>
<comment type="catalytic activity">
    <reaction evidence="8">
        <text>L-tyrosyl-[protein] + ATP = O-(5'-adenylyl)-L-tyrosyl-[protein] + diphosphate</text>
        <dbReference type="Rhea" id="RHEA:54288"/>
        <dbReference type="Rhea" id="RHEA-COMP:10136"/>
        <dbReference type="Rhea" id="RHEA-COMP:13846"/>
        <dbReference type="ChEBI" id="CHEBI:30616"/>
        <dbReference type="ChEBI" id="CHEBI:33019"/>
        <dbReference type="ChEBI" id="CHEBI:46858"/>
        <dbReference type="ChEBI" id="CHEBI:83624"/>
        <dbReference type="EC" id="2.7.7.108"/>
    </reaction>
</comment>
<evidence type="ECO:0000256" key="3">
    <source>
        <dbReference type="ARBA" id="ARBA00022695"/>
    </source>
</evidence>
<evidence type="ECO:0000256" key="2">
    <source>
        <dbReference type="ARBA" id="ARBA00022679"/>
    </source>
</evidence>
<keyword evidence="2 8" id="KW-0808">Transferase</keyword>
<keyword evidence="7 8" id="KW-0460">Magnesium</keyword>
<evidence type="ECO:0000256" key="1">
    <source>
        <dbReference type="ARBA" id="ARBA00009747"/>
    </source>
</evidence>
<comment type="catalytic activity">
    <reaction evidence="8">
        <text>L-tyrosyl-[protein] + UTP = O-(5'-uridylyl)-L-tyrosyl-[protein] + diphosphate</text>
        <dbReference type="Rhea" id="RHEA:83887"/>
        <dbReference type="Rhea" id="RHEA-COMP:10136"/>
        <dbReference type="Rhea" id="RHEA-COMP:20238"/>
        <dbReference type="ChEBI" id="CHEBI:33019"/>
        <dbReference type="ChEBI" id="CHEBI:46398"/>
        <dbReference type="ChEBI" id="CHEBI:46858"/>
        <dbReference type="ChEBI" id="CHEBI:90602"/>
    </reaction>
</comment>
<feature type="active site" description="Proton acceptor" evidence="8">
    <location>
        <position position="250"/>
    </location>
</feature>
<dbReference type="NCBIfam" id="NF000658">
    <property type="entry name" value="PRK00029.1"/>
    <property type="match status" value="1"/>
</dbReference>
<comment type="similarity">
    <text evidence="1 8">Belongs to the SELO family.</text>
</comment>
<comment type="catalytic activity">
    <reaction evidence="8">
        <text>L-histidyl-[protein] + UTP = N(tele)-(5'-uridylyl)-L-histidyl-[protein] + diphosphate</text>
        <dbReference type="Rhea" id="RHEA:83891"/>
        <dbReference type="Rhea" id="RHEA-COMP:9745"/>
        <dbReference type="Rhea" id="RHEA-COMP:20239"/>
        <dbReference type="ChEBI" id="CHEBI:29979"/>
        <dbReference type="ChEBI" id="CHEBI:33019"/>
        <dbReference type="ChEBI" id="CHEBI:46398"/>
        <dbReference type="ChEBI" id="CHEBI:233474"/>
    </reaction>
</comment>
<evidence type="ECO:0000256" key="5">
    <source>
        <dbReference type="ARBA" id="ARBA00022741"/>
    </source>
</evidence>
<feature type="binding site" evidence="8">
    <location>
        <position position="111"/>
    </location>
    <ligand>
        <name>ATP</name>
        <dbReference type="ChEBI" id="CHEBI:30616"/>
    </ligand>
</feature>
<name>A0ABV7C8E0_9VIBR</name>
<feature type="binding site" evidence="8">
    <location>
        <position position="123"/>
    </location>
    <ligand>
        <name>ATP</name>
        <dbReference type="ChEBI" id="CHEBI:30616"/>
    </ligand>
</feature>
<keyword evidence="10" id="KW-1185">Reference proteome</keyword>
<dbReference type="Pfam" id="PF02696">
    <property type="entry name" value="SelO"/>
    <property type="match status" value="1"/>
</dbReference>
<reference evidence="10" key="1">
    <citation type="journal article" date="2019" name="Int. J. Syst. Evol. Microbiol.">
        <title>The Global Catalogue of Microorganisms (GCM) 10K type strain sequencing project: providing services to taxonomists for standard genome sequencing and annotation.</title>
        <authorList>
            <consortium name="The Broad Institute Genomics Platform"/>
            <consortium name="The Broad Institute Genome Sequencing Center for Infectious Disease"/>
            <person name="Wu L."/>
            <person name="Ma J."/>
        </authorList>
    </citation>
    <scope>NUCLEOTIDE SEQUENCE [LARGE SCALE GENOMIC DNA]</scope>
    <source>
        <strain evidence="10">KCTC 62784</strain>
    </source>
</reference>
<evidence type="ECO:0000313" key="10">
    <source>
        <dbReference type="Proteomes" id="UP001595384"/>
    </source>
</evidence>
<feature type="binding site" evidence="8">
    <location>
        <position position="174"/>
    </location>
    <ligand>
        <name>ATP</name>
        <dbReference type="ChEBI" id="CHEBI:30616"/>
    </ligand>
</feature>
<evidence type="ECO:0000313" key="9">
    <source>
        <dbReference type="EMBL" id="MFC3023429.1"/>
    </source>
</evidence>
<dbReference type="Proteomes" id="UP001595384">
    <property type="component" value="Unassembled WGS sequence"/>
</dbReference>
<comment type="caution">
    <text evidence="9">The sequence shown here is derived from an EMBL/GenBank/DDBJ whole genome shotgun (WGS) entry which is preliminary data.</text>
</comment>
<keyword evidence="3 8" id="KW-0548">Nucleotidyltransferase</keyword>
<evidence type="ECO:0000256" key="8">
    <source>
        <dbReference type="HAMAP-Rule" id="MF_00692"/>
    </source>
</evidence>
<feature type="binding site" evidence="8">
    <location>
        <position position="88"/>
    </location>
    <ligand>
        <name>ATP</name>
        <dbReference type="ChEBI" id="CHEBI:30616"/>
    </ligand>
</feature>
<dbReference type="HAMAP" id="MF_00692">
    <property type="entry name" value="SelO"/>
    <property type="match status" value="1"/>
</dbReference>
<comment type="catalytic activity">
    <reaction evidence="8">
        <text>L-threonyl-[protein] + ATP = 3-O-(5'-adenylyl)-L-threonyl-[protein] + diphosphate</text>
        <dbReference type="Rhea" id="RHEA:54292"/>
        <dbReference type="Rhea" id="RHEA-COMP:11060"/>
        <dbReference type="Rhea" id="RHEA-COMP:13847"/>
        <dbReference type="ChEBI" id="CHEBI:30013"/>
        <dbReference type="ChEBI" id="CHEBI:30616"/>
        <dbReference type="ChEBI" id="CHEBI:33019"/>
        <dbReference type="ChEBI" id="CHEBI:138113"/>
        <dbReference type="EC" id="2.7.7.108"/>
    </reaction>
</comment>
<feature type="binding site" evidence="8">
    <location>
        <position position="260"/>
    </location>
    <ligand>
        <name>ATP</name>
        <dbReference type="ChEBI" id="CHEBI:30616"/>
    </ligand>
</feature>
<dbReference type="PANTHER" id="PTHR32057:SF14">
    <property type="entry name" value="PROTEIN ADENYLYLTRANSFERASE SELO, MITOCHONDRIAL"/>
    <property type="match status" value="1"/>
</dbReference>
<organism evidence="9 10">
    <name type="scientific">Vibrio zhugei</name>
    <dbReference type="NCBI Taxonomy" id="2479546"/>
    <lineage>
        <taxon>Bacteria</taxon>
        <taxon>Pseudomonadati</taxon>
        <taxon>Pseudomonadota</taxon>
        <taxon>Gammaproteobacteria</taxon>
        <taxon>Vibrionales</taxon>
        <taxon>Vibrionaceae</taxon>
        <taxon>Vibrio</taxon>
    </lineage>
</organism>